<dbReference type="InterPro" id="IPR029035">
    <property type="entry name" value="DHS-like_NAD/FAD-binding_dom"/>
</dbReference>
<dbReference type="CDD" id="cd07035">
    <property type="entry name" value="TPP_PYR_POX_like"/>
    <property type="match status" value="1"/>
</dbReference>
<dbReference type="AlphaFoldDB" id="A0A6J5YUI9"/>
<dbReference type="GO" id="GO:0000287">
    <property type="term" value="F:magnesium ion binding"/>
    <property type="evidence" value="ECO:0007669"/>
    <property type="project" value="InterPro"/>
</dbReference>
<gene>
    <name evidence="7" type="ORF">UFOPK3770_00233</name>
</gene>
<dbReference type="GO" id="GO:0005948">
    <property type="term" value="C:acetolactate synthase complex"/>
    <property type="evidence" value="ECO:0007669"/>
    <property type="project" value="TreeGrafter"/>
</dbReference>
<dbReference type="GO" id="GO:0030976">
    <property type="term" value="F:thiamine pyrophosphate binding"/>
    <property type="evidence" value="ECO:0007669"/>
    <property type="project" value="InterPro"/>
</dbReference>
<evidence type="ECO:0000256" key="3">
    <source>
        <dbReference type="RuleBase" id="RU362132"/>
    </source>
</evidence>
<dbReference type="EMBL" id="CAESAJ010000012">
    <property type="protein sequence ID" value="CAB4331659.1"/>
    <property type="molecule type" value="Genomic_DNA"/>
</dbReference>
<dbReference type="GO" id="GO:0009099">
    <property type="term" value="P:L-valine biosynthetic process"/>
    <property type="evidence" value="ECO:0007669"/>
    <property type="project" value="TreeGrafter"/>
</dbReference>
<dbReference type="InterPro" id="IPR012001">
    <property type="entry name" value="Thiamin_PyroP_enz_TPP-bd_dom"/>
</dbReference>
<evidence type="ECO:0000259" key="6">
    <source>
        <dbReference type="Pfam" id="PF02776"/>
    </source>
</evidence>
<feature type="domain" description="Thiamine pyrophosphate enzyme TPP-binding" evidence="5">
    <location>
        <begin position="425"/>
        <end position="570"/>
    </location>
</feature>
<keyword evidence="2 3" id="KW-0786">Thiamine pyrophosphate</keyword>
<dbReference type="GO" id="GO:0003984">
    <property type="term" value="F:acetolactate synthase activity"/>
    <property type="evidence" value="ECO:0007669"/>
    <property type="project" value="TreeGrafter"/>
</dbReference>
<dbReference type="GO" id="GO:0050660">
    <property type="term" value="F:flavin adenine dinucleotide binding"/>
    <property type="evidence" value="ECO:0007669"/>
    <property type="project" value="TreeGrafter"/>
</dbReference>
<accession>A0A6J5YUI9</accession>
<dbReference type="PANTHER" id="PTHR18968:SF9">
    <property type="entry name" value="3D-(3,5_4)-TRIHYDROXYCYCLOHEXANE-1,2-DIONE HYDROLASE"/>
    <property type="match status" value="1"/>
</dbReference>
<feature type="domain" description="Thiamine pyrophosphate enzyme N-terminal TPP-binding" evidence="6">
    <location>
        <begin position="56"/>
        <end position="128"/>
    </location>
</feature>
<evidence type="ECO:0000256" key="2">
    <source>
        <dbReference type="ARBA" id="ARBA00023052"/>
    </source>
</evidence>
<dbReference type="NCBIfam" id="TIGR04377">
    <property type="entry name" value="myo_inos_iolD"/>
    <property type="match status" value="1"/>
</dbReference>
<evidence type="ECO:0000256" key="1">
    <source>
        <dbReference type="ARBA" id="ARBA00007812"/>
    </source>
</evidence>
<reference evidence="7" key="1">
    <citation type="submission" date="2020-05" db="EMBL/GenBank/DDBJ databases">
        <authorList>
            <person name="Chiriac C."/>
            <person name="Salcher M."/>
            <person name="Ghai R."/>
            <person name="Kavagutti S V."/>
        </authorList>
    </citation>
    <scope>NUCLEOTIDE SEQUENCE</scope>
</reference>
<dbReference type="GO" id="GO:0009097">
    <property type="term" value="P:isoleucine biosynthetic process"/>
    <property type="evidence" value="ECO:0007669"/>
    <property type="project" value="TreeGrafter"/>
</dbReference>
<dbReference type="Gene3D" id="3.40.50.970">
    <property type="match status" value="2"/>
</dbReference>
<dbReference type="InterPro" id="IPR012000">
    <property type="entry name" value="Thiamin_PyroP_enz_cen_dom"/>
</dbReference>
<evidence type="ECO:0000259" key="5">
    <source>
        <dbReference type="Pfam" id="PF02775"/>
    </source>
</evidence>
<evidence type="ECO:0000259" key="4">
    <source>
        <dbReference type="Pfam" id="PF00205"/>
    </source>
</evidence>
<dbReference type="GO" id="GO:0016823">
    <property type="term" value="F:hydrolase activity, acting on acid carbon-carbon bonds, in ketonic substances"/>
    <property type="evidence" value="ECO:0007669"/>
    <property type="project" value="InterPro"/>
</dbReference>
<dbReference type="Gene3D" id="3.40.50.1220">
    <property type="entry name" value="TPP-binding domain"/>
    <property type="match status" value="1"/>
</dbReference>
<dbReference type="Pfam" id="PF02775">
    <property type="entry name" value="TPP_enzyme_C"/>
    <property type="match status" value="1"/>
</dbReference>
<dbReference type="SUPFAM" id="SSF52467">
    <property type="entry name" value="DHS-like NAD/FAD-binding domain"/>
    <property type="match status" value="1"/>
</dbReference>
<dbReference type="InterPro" id="IPR045229">
    <property type="entry name" value="TPP_enz"/>
</dbReference>
<dbReference type="Pfam" id="PF02776">
    <property type="entry name" value="TPP_enzyme_N"/>
    <property type="match status" value="1"/>
</dbReference>
<dbReference type="PANTHER" id="PTHR18968">
    <property type="entry name" value="THIAMINE PYROPHOSPHATE ENZYMES"/>
    <property type="match status" value="1"/>
</dbReference>
<sequence>MTRMTMSAALVRWLTAQYVDIDGVEKLYFPGAYAIFGHGNALAFGDELEPLRASWPTYRGQNEQGMALAAVAYAKAARREQCMVVATSIGPGALNVVTAAGVAMANRLPMLVLAGDTFHSRAADPVLQQIEHFNSPSTTVNDAFRPVTRYWDRITHPGQLLSSLPQMISTLLDAADCGPAFLGLPQDVQAQAFDYPDEFFARTVHRQLRPRADETSIANAAHVIRAAKHPVIISGGGVRYSRAHQELSAFAQSVGIPVVETVAGKATLVADDPMWSGPIGVTGADQTNDLVAQADVVIAVGTRLQDFTTGSWTVFNPDATFIGVNAARFDAVKHRSIPVVGDARETLIALGAALAGHHTTDDWQALGRASAQRLREAIQVRTDRPLDGGLPSYAQVVAAVHRVAGPRDYVLTAAGGLPGELNINWLSKGRDTFDCEYGFSCMGYEIAGAWGAAMQLKERGDGGVVFAMTGDGSYLMLNSEIYAAVLNKDHLVLVICDNGGFAVINRLQEGHGAASFRTMLQEKDQPEPFRVDFRAHAQSLGATAVQVESVAEFEQALAAAKAGEGVQVVVINTHPKMWTEGSTFWEVGIPEVTSRDAVKQAREELLINKKNQRW</sequence>
<dbReference type="Pfam" id="PF00205">
    <property type="entry name" value="TPP_enzyme_M"/>
    <property type="match status" value="1"/>
</dbReference>
<dbReference type="InterPro" id="IPR030817">
    <property type="entry name" value="Myo_inos_IolD"/>
</dbReference>
<name>A0A6J5YUI9_9ZZZZ</name>
<evidence type="ECO:0000313" key="7">
    <source>
        <dbReference type="EMBL" id="CAB4331659.1"/>
    </source>
</evidence>
<organism evidence="7">
    <name type="scientific">freshwater metagenome</name>
    <dbReference type="NCBI Taxonomy" id="449393"/>
    <lineage>
        <taxon>unclassified sequences</taxon>
        <taxon>metagenomes</taxon>
        <taxon>ecological metagenomes</taxon>
    </lineage>
</organism>
<protein>
    <submittedName>
        <fullName evidence="7">Unannotated protein</fullName>
    </submittedName>
</protein>
<dbReference type="SUPFAM" id="SSF52518">
    <property type="entry name" value="Thiamin diphosphate-binding fold (THDP-binding)"/>
    <property type="match status" value="2"/>
</dbReference>
<dbReference type="InterPro" id="IPR029061">
    <property type="entry name" value="THDP-binding"/>
</dbReference>
<feature type="domain" description="Thiamine pyrophosphate enzyme central" evidence="4">
    <location>
        <begin position="217"/>
        <end position="350"/>
    </location>
</feature>
<comment type="similarity">
    <text evidence="1 3">Belongs to the TPP enzyme family.</text>
</comment>
<dbReference type="InterPro" id="IPR011766">
    <property type="entry name" value="TPP_enzyme_TPP-bd"/>
</dbReference>
<proteinExistence type="inferred from homology"/>
<dbReference type="GO" id="GO:0019310">
    <property type="term" value="P:inositol catabolic process"/>
    <property type="evidence" value="ECO:0007669"/>
    <property type="project" value="InterPro"/>
</dbReference>